<evidence type="ECO:0000313" key="13">
    <source>
        <dbReference type="EMBL" id="GLF92717.1"/>
    </source>
</evidence>
<feature type="binding site" evidence="8">
    <location>
        <position position="106"/>
    </location>
    <ligand>
        <name>sn-glycerol 3-phosphate</name>
        <dbReference type="ChEBI" id="CHEBI:57597"/>
    </ligand>
</feature>
<dbReference type="PIRSF" id="PIRSF000114">
    <property type="entry name" value="Glycerol-3-P_dh"/>
    <property type="match status" value="1"/>
</dbReference>
<feature type="binding site" evidence="8">
    <location>
        <position position="32"/>
    </location>
    <ligand>
        <name>NADPH</name>
        <dbReference type="ChEBI" id="CHEBI:57783"/>
    </ligand>
</feature>
<dbReference type="Pfam" id="PF01210">
    <property type="entry name" value="NAD_Gly3P_dh_N"/>
    <property type="match status" value="1"/>
</dbReference>
<feature type="binding site" evidence="8">
    <location>
        <position position="106"/>
    </location>
    <ligand>
        <name>NADPH</name>
        <dbReference type="ChEBI" id="CHEBI:57783"/>
    </ligand>
</feature>
<dbReference type="InterPro" id="IPR011128">
    <property type="entry name" value="G3P_DH_NAD-dep_N"/>
</dbReference>
<comment type="caution">
    <text evidence="8">Lacks conserved residue(s) required for the propagation of feature annotation.</text>
</comment>
<dbReference type="RefSeq" id="WP_323444841.1">
    <property type="nucleotide sequence ID" value="NZ_BSBI01000001.1"/>
</dbReference>
<evidence type="ECO:0000256" key="5">
    <source>
        <dbReference type="ARBA" id="ARBA00023098"/>
    </source>
</evidence>
<comment type="similarity">
    <text evidence="1 8 9">Belongs to the NAD-dependent glycerol-3-phosphate dehydrogenase family.</text>
</comment>
<feature type="binding site" evidence="8">
    <location>
        <position position="255"/>
    </location>
    <ligand>
        <name>sn-glycerol 3-phosphate</name>
        <dbReference type="ChEBI" id="CHEBI:57597"/>
    </ligand>
</feature>
<evidence type="ECO:0000256" key="6">
    <source>
        <dbReference type="ARBA" id="ARBA00023209"/>
    </source>
</evidence>
<evidence type="ECO:0000256" key="10">
    <source>
        <dbReference type="RuleBase" id="RU000439"/>
    </source>
</evidence>
<feature type="domain" description="Glycerol-3-phosphate dehydrogenase NAD-dependent C-terminal" evidence="12">
    <location>
        <begin position="180"/>
        <end position="320"/>
    </location>
</feature>
<evidence type="ECO:0000256" key="1">
    <source>
        <dbReference type="ARBA" id="ARBA00011009"/>
    </source>
</evidence>
<feature type="domain" description="Glycerol-3-phosphate dehydrogenase NAD-dependent N-terminal" evidence="11">
    <location>
        <begin position="4"/>
        <end position="159"/>
    </location>
</feature>
<dbReference type="SUPFAM" id="SSF48179">
    <property type="entry name" value="6-phosphogluconate dehydrogenase C-terminal domain-like"/>
    <property type="match status" value="1"/>
</dbReference>
<proteinExistence type="inferred from homology"/>
<dbReference type="InterPro" id="IPR036291">
    <property type="entry name" value="NAD(P)-bd_dom_sf"/>
</dbReference>
<comment type="function">
    <text evidence="8">Catalyzes the reduction of the glycolytic intermediate dihydroxyacetone phosphate (DHAP) to sn-glycerol 3-phosphate (G3P), the key precursor for phospholipid synthesis.</text>
</comment>
<feature type="binding site" evidence="8">
    <location>
        <position position="140"/>
    </location>
    <ligand>
        <name>NADPH</name>
        <dbReference type="ChEBI" id="CHEBI:57783"/>
    </ligand>
</feature>
<dbReference type="Gene3D" id="3.40.50.720">
    <property type="entry name" value="NAD(P)-binding Rossmann-like Domain"/>
    <property type="match status" value="1"/>
</dbReference>
<evidence type="ECO:0000256" key="8">
    <source>
        <dbReference type="HAMAP-Rule" id="MF_00394"/>
    </source>
</evidence>
<dbReference type="InterPro" id="IPR008927">
    <property type="entry name" value="6-PGluconate_DH-like_C_sf"/>
</dbReference>
<name>A0ABQ5NQT2_9ACTN</name>
<feature type="binding site" evidence="8">
    <location>
        <position position="49"/>
    </location>
    <ligand>
        <name>NADPH</name>
        <dbReference type="ChEBI" id="CHEBI:57783"/>
    </ligand>
</feature>
<keyword evidence="4 8" id="KW-0520">NAD</keyword>
<evidence type="ECO:0000256" key="3">
    <source>
        <dbReference type="ARBA" id="ARBA00023002"/>
    </source>
</evidence>
<feature type="binding site" evidence="8">
    <location>
        <position position="244"/>
    </location>
    <ligand>
        <name>sn-glycerol 3-phosphate</name>
        <dbReference type="ChEBI" id="CHEBI:57597"/>
    </ligand>
</feature>
<evidence type="ECO:0000256" key="9">
    <source>
        <dbReference type="RuleBase" id="RU000437"/>
    </source>
</evidence>
<feature type="binding site" evidence="8">
    <location>
        <position position="12"/>
    </location>
    <ligand>
        <name>NADPH</name>
        <dbReference type="ChEBI" id="CHEBI:57783"/>
    </ligand>
</feature>
<dbReference type="Pfam" id="PF07479">
    <property type="entry name" value="NAD_Gly3P_dh_C"/>
    <property type="match status" value="1"/>
</dbReference>
<feature type="active site" description="Proton acceptor" evidence="8">
    <location>
        <position position="191"/>
    </location>
</feature>
<keyword evidence="2 8" id="KW-0444">Lipid biosynthesis</keyword>
<organism evidence="13 14">
    <name type="scientific">Streptomyces yaizuensis</name>
    <dbReference type="NCBI Taxonomy" id="2989713"/>
    <lineage>
        <taxon>Bacteria</taxon>
        <taxon>Bacillati</taxon>
        <taxon>Actinomycetota</taxon>
        <taxon>Actinomycetes</taxon>
        <taxon>Kitasatosporales</taxon>
        <taxon>Streptomycetaceae</taxon>
        <taxon>Streptomyces</taxon>
    </lineage>
</organism>
<dbReference type="InterPro" id="IPR006168">
    <property type="entry name" value="G3P_DH_NAD-dep"/>
</dbReference>
<dbReference type="InterPro" id="IPR006109">
    <property type="entry name" value="G3P_DH_NAD-dep_C"/>
</dbReference>
<dbReference type="Gene3D" id="1.10.1040.10">
    <property type="entry name" value="N-(1-d-carboxylethyl)-l-norvaline Dehydrogenase, domain 2"/>
    <property type="match status" value="1"/>
</dbReference>
<keyword evidence="3 8" id="KW-0560">Oxidoreductase</keyword>
<dbReference type="PROSITE" id="PS00957">
    <property type="entry name" value="NAD_G3PDH"/>
    <property type="match status" value="1"/>
</dbReference>
<keyword evidence="8" id="KW-0963">Cytoplasm</keyword>
<dbReference type="HAMAP" id="MF_00394">
    <property type="entry name" value="NAD_Glyc3P_dehydrog"/>
    <property type="match status" value="1"/>
</dbReference>
<dbReference type="NCBIfam" id="NF000940">
    <property type="entry name" value="PRK00094.1-2"/>
    <property type="match status" value="1"/>
</dbReference>
<comment type="catalytic activity">
    <reaction evidence="8">
        <text>sn-glycerol 3-phosphate + NAD(+) = dihydroxyacetone phosphate + NADH + H(+)</text>
        <dbReference type="Rhea" id="RHEA:11092"/>
        <dbReference type="ChEBI" id="CHEBI:15378"/>
        <dbReference type="ChEBI" id="CHEBI:57540"/>
        <dbReference type="ChEBI" id="CHEBI:57597"/>
        <dbReference type="ChEBI" id="CHEBI:57642"/>
        <dbReference type="ChEBI" id="CHEBI:57945"/>
        <dbReference type="EC" id="1.1.1.94"/>
    </reaction>
</comment>
<feature type="binding site" evidence="8">
    <location>
        <position position="33"/>
    </location>
    <ligand>
        <name>NADPH</name>
        <dbReference type="ChEBI" id="CHEBI:57783"/>
    </ligand>
</feature>
<dbReference type="InterPro" id="IPR013328">
    <property type="entry name" value="6PGD_dom2"/>
</dbReference>
<keyword evidence="5 8" id="KW-0443">Lipid metabolism</keyword>
<dbReference type="PANTHER" id="PTHR11728">
    <property type="entry name" value="GLYCEROL-3-PHOSPHATE DEHYDROGENASE"/>
    <property type="match status" value="1"/>
</dbReference>
<feature type="binding site" evidence="8">
    <location>
        <position position="255"/>
    </location>
    <ligand>
        <name>NADPH</name>
        <dbReference type="ChEBI" id="CHEBI:57783"/>
    </ligand>
</feature>
<dbReference type="PRINTS" id="PR00077">
    <property type="entry name" value="GPDHDRGNASE"/>
</dbReference>
<feature type="binding site" evidence="8">
    <location>
        <position position="11"/>
    </location>
    <ligand>
        <name>NADPH</name>
        <dbReference type="ChEBI" id="CHEBI:57783"/>
    </ligand>
</feature>
<dbReference type="PANTHER" id="PTHR11728:SF1">
    <property type="entry name" value="GLYCEROL-3-PHOSPHATE DEHYDROGENASE [NAD(+)] 2, CHLOROPLASTIC"/>
    <property type="match status" value="1"/>
</dbReference>
<dbReference type="Proteomes" id="UP001291653">
    <property type="component" value="Unassembled WGS sequence"/>
</dbReference>
<evidence type="ECO:0000256" key="2">
    <source>
        <dbReference type="ARBA" id="ARBA00022516"/>
    </source>
</evidence>
<evidence type="ECO:0000259" key="12">
    <source>
        <dbReference type="Pfam" id="PF07479"/>
    </source>
</evidence>
<accession>A0ABQ5NQT2</accession>
<feature type="binding site" evidence="8">
    <location>
        <position position="281"/>
    </location>
    <ligand>
        <name>NADPH</name>
        <dbReference type="ChEBI" id="CHEBI:57783"/>
    </ligand>
</feature>
<dbReference type="SUPFAM" id="SSF51735">
    <property type="entry name" value="NAD(P)-binding Rossmann-fold domains"/>
    <property type="match status" value="1"/>
</dbReference>
<evidence type="ECO:0000256" key="7">
    <source>
        <dbReference type="ARBA" id="ARBA00023264"/>
    </source>
</evidence>
<feature type="binding site" evidence="8">
    <location>
        <position position="136"/>
    </location>
    <ligand>
        <name>sn-glycerol 3-phosphate</name>
        <dbReference type="ChEBI" id="CHEBI:57597"/>
    </ligand>
</feature>
<dbReference type="EC" id="1.1.1.94" evidence="8"/>
<feature type="binding site" evidence="8">
    <location>
        <position position="254"/>
    </location>
    <ligand>
        <name>sn-glycerol 3-phosphate</name>
        <dbReference type="ChEBI" id="CHEBI:57597"/>
    </ligand>
</feature>
<comment type="subcellular location">
    <subcellularLocation>
        <location evidence="8">Cytoplasm</location>
    </subcellularLocation>
</comment>
<reference evidence="13 14" key="1">
    <citation type="submission" date="2022-10" db="EMBL/GenBank/DDBJ databases">
        <title>Draft genome sequence of Streptomyces sp. YSPA8.</title>
        <authorList>
            <person name="Moriuchi R."/>
            <person name="Dohra H."/>
            <person name="Yamamura H."/>
            <person name="Kodani S."/>
        </authorList>
    </citation>
    <scope>NUCLEOTIDE SEQUENCE [LARGE SCALE GENOMIC DNA]</scope>
    <source>
        <strain evidence="13 14">YSPA8</strain>
    </source>
</reference>
<keyword evidence="8" id="KW-0547">Nucleotide-binding</keyword>
<keyword evidence="8" id="KW-0521">NADP</keyword>
<feature type="binding site" evidence="8">
    <location>
        <position position="256"/>
    </location>
    <ligand>
        <name>sn-glycerol 3-phosphate</name>
        <dbReference type="ChEBI" id="CHEBI:57597"/>
    </ligand>
</feature>
<dbReference type="EMBL" id="BSBI01000001">
    <property type="protein sequence ID" value="GLF92717.1"/>
    <property type="molecule type" value="Genomic_DNA"/>
</dbReference>
<keyword evidence="6 8" id="KW-0594">Phospholipid biosynthesis</keyword>
<gene>
    <name evidence="8" type="primary">gpsA</name>
    <name evidence="13" type="ORF">SYYSPA8_00490</name>
</gene>
<keyword evidence="7 8" id="KW-1208">Phospholipid metabolism</keyword>
<dbReference type="NCBIfam" id="NF000942">
    <property type="entry name" value="PRK00094.1-4"/>
    <property type="match status" value="1"/>
</dbReference>
<comment type="caution">
    <text evidence="13">The sequence shown here is derived from an EMBL/GenBank/DDBJ whole genome shotgun (WGS) entry which is preliminary data.</text>
</comment>
<comment type="pathway">
    <text evidence="8">Membrane lipid metabolism; glycerophospholipid metabolism.</text>
</comment>
<sequence length="331" mass="33699">MARVAVYGAGSWGTATAVVLADAGCRVALWGRRPELVRAINTTRTNPDYLPGSVLPHAVTATADPAEAADGAEVAFLCVSAQQLRGALGTWAPAIRDDTVLVSLMKGVELGTGLLMSQVIAEVTGAGPERIGVVSGPNLAREIAARQPAASVVACRDLTVAARLQEILRTPCFRPYTNADVIGCELGGAVKNVIALAVGMADGMGLGDNTKATLMTRGLAETSRLGAAMGADPRTFAGLAGMGDLIATCASPLSRNHTFGANLGRGMSVAEAAAAMTQTAEGVTSCASVLDLAKRHGVEMPIAEAVVGVIRAGVRPRTAVKELMGRAAGSE</sequence>
<evidence type="ECO:0000259" key="11">
    <source>
        <dbReference type="Pfam" id="PF01210"/>
    </source>
</evidence>
<feature type="binding site" evidence="8">
    <location>
        <position position="191"/>
    </location>
    <ligand>
        <name>sn-glycerol 3-phosphate</name>
        <dbReference type="ChEBI" id="CHEBI:57597"/>
    </ligand>
</feature>
<keyword evidence="14" id="KW-1185">Reference proteome</keyword>
<comment type="catalytic activity">
    <reaction evidence="8 10">
        <text>sn-glycerol 3-phosphate + NADP(+) = dihydroxyacetone phosphate + NADPH + H(+)</text>
        <dbReference type="Rhea" id="RHEA:11096"/>
        <dbReference type="ChEBI" id="CHEBI:15378"/>
        <dbReference type="ChEBI" id="CHEBI:57597"/>
        <dbReference type="ChEBI" id="CHEBI:57642"/>
        <dbReference type="ChEBI" id="CHEBI:57783"/>
        <dbReference type="ChEBI" id="CHEBI:58349"/>
        <dbReference type="EC" id="1.1.1.94"/>
    </reaction>
</comment>
<protein>
    <recommendedName>
        <fullName evidence="8">Glycerol-3-phosphate dehydrogenase [NAD(P)+]</fullName>
        <ecNumber evidence="8">1.1.1.94</ecNumber>
    </recommendedName>
    <alternativeName>
        <fullName evidence="8">NAD(P)(+)-dependent glycerol-3-phosphate dehydrogenase</fullName>
    </alternativeName>
    <alternativeName>
        <fullName evidence="8">NAD(P)H-dependent dihydroxyacetone-phosphate reductase</fullName>
    </alternativeName>
</protein>
<evidence type="ECO:0000256" key="4">
    <source>
        <dbReference type="ARBA" id="ARBA00023027"/>
    </source>
</evidence>
<evidence type="ECO:0000313" key="14">
    <source>
        <dbReference type="Proteomes" id="UP001291653"/>
    </source>
</evidence>